<organism evidence="1 2">
    <name type="scientific">Mucilaginibacter mali</name>
    <dbReference type="NCBI Taxonomy" id="2740462"/>
    <lineage>
        <taxon>Bacteria</taxon>
        <taxon>Pseudomonadati</taxon>
        <taxon>Bacteroidota</taxon>
        <taxon>Sphingobacteriia</taxon>
        <taxon>Sphingobacteriales</taxon>
        <taxon>Sphingobacteriaceae</taxon>
        <taxon>Mucilaginibacter</taxon>
    </lineage>
</organism>
<protein>
    <submittedName>
        <fullName evidence="1">Acylneuraminate cytidylyltransferase family protein</fullName>
    </submittedName>
</protein>
<keyword evidence="1" id="KW-0548">Nucleotidyltransferase</keyword>
<dbReference type="SUPFAM" id="SSF53448">
    <property type="entry name" value="Nucleotide-diphospho-sugar transferases"/>
    <property type="match status" value="1"/>
</dbReference>
<dbReference type="AlphaFoldDB" id="A0A7D4QC39"/>
<dbReference type="KEGG" id="mmab:HQ865_17430"/>
<dbReference type="Gene3D" id="3.90.550.10">
    <property type="entry name" value="Spore Coat Polysaccharide Biosynthesis Protein SpsA, Chain A"/>
    <property type="match status" value="1"/>
</dbReference>
<dbReference type="PANTHER" id="PTHR21485">
    <property type="entry name" value="HAD SUPERFAMILY MEMBERS CMAS AND KDSC"/>
    <property type="match status" value="1"/>
</dbReference>
<dbReference type="PANTHER" id="PTHR21485:SF6">
    <property type="entry name" value="N-ACYLNEURAMINATE CYTIDYLYLTRANSFERASE-RELATED"/>
    <property type="match status" value="1"/>
</dbReference>
<gene>
    <name evidence="1" type="ORF">HQ865_17430</name>
</gene>
<keyword evidence="1" id="KW-0808">Transferase</keyword>
<dbReference type="InterPro" id="IPR003329">
    <property type="entry name" value="Cytidylyl_trans"/>
</dbReference>
<keyword evidence="2" id="KW-1185">Reference proteome</keyword>
<sequence>MKGNSERVPRKNMRPLAGKPCFHWIMETLSASPYISEIIINTDSEEIAKEATDNFDVTILKRPEFLFGEMVTIQPLIEYDMSQTDGDFFLQTHSTNPLITTGTINKAIELFFSQTKHDALFSVTEIKQRYYWPDGSGVNHDPRKLIRTQDLQPIYHENSCIYIFSREANERTKSRMGSDPIMFPIDKLEAADIDDMEDFYWAEFLLNEKMAGRL</sequence>
<dbReference type="Pfam" id="PF02348">
    <property type="entry name" value="CTP_transf_3"/>
    <property type="match status" value="1"/>
</dbReference>
<dbReference type="InterPro" id="IPR029044">
    <property type="entry name" value="Nucleotide-diphossugar_trans"/>
</dbReference>
<reference evidence="1 2" key="1">
    <citation type="submission" date="2020-05" db="EMBL/GenBank/DDBJ databases">
        <title>Mucilaginibacter mali sp. nov.</title>
        <authorList>
            <person name="Kim H.S."/>
            <person name="Lee K.C."/>
            <person name="Suh M.K."/>
            <person name="Kim J.-S."/>
            <person name="Han K.-I."/>
            <person name="Eom M.K."/>
            <person name="Shin Y.K."/>
            <person name="Lee J.-S."/>
        </authorList>
    </citation>
    <scope>NUCLEOTIDE SEQUENCE [LARGE SCALE GENOMIC DNA]</scope>
    <source>
        <strain evidence="1 2">G2-14</strain>
    </source>
</reference>
<accession>A0A7D4QC39</accession>
<name>A0A7D4QC39_9SPHI</name>
<evidence type="ECO:0000313" key="1">
    <source>
        <dbReference type="EMBL" id="QKJ33191.1"/>
    </source>
</evidence>
<dbReference type="GO" id="GO:0008781">
    <property type="term" value="F:N-acylneuraminate cytidylyltransferase activity"/>
    <property type="evidence" value="ECO:0007669"/>
    <property type="project" value="TreeGrafter"/>
</dbReference>
<evidence type="ECO:0000313" key="2">
    <source>
        <dbReference type="Proteomes" id="UP000505355"/>
    </source>
</evidence>
<dbReference type="InterPro" id="IPR050793">
    <property type="entry name" value="CMP-NeuNAc_synthase"/>
</dbReference>
<dbReference type="CDD" id="cd02513">
    <property type="entry name" value="CMP-NeuAc_Synthase"/>
    <property type="match status" value="1"/>
</dbReference>
<proteinExistence type="predicted"/>
<dbReference type="EMBL" id="CP054139">
    <property type="protein sequence ID" value="QKJ33191.1"/>
    <property type="molecule type" value="Genomic_DNA"/>
</dbReference>
<dbReference type="Proteomes" id="UP000505355">
    <property type="component" value="Chromosome"/>
</dbReference>